<dbReference type="AlphaFoldDB" id="A0A0A3IXE7"/>
<dbReference type="Proteomes" id="UP000030595">
    <property type="component" value="Unassembled WGS sequence"/>
</dbReference>
<sequence length="156" mass="18467">MNNSNKRRWFWSISALILLAIFFVRIPVFEFEFKDRSYFLLGDSFQLKWIHSVEKEEWIETYERTGEELLLSETYFKTFGAGVPSNGENTELVNGFVKMDINLQYPELNLTVSENVKTTIITDDREIPLYTFASDYDVVHITNEFINIWQLLSAQW</sequence>
<name>A0A0A3IXE7_9BACL</name>
<protein>
    <recommendedName>
        <fullName evidence="4">DUF1850 domain-containing protein</fullName>
    </recommendedName>
</protein>
<keyword evidence="3" id="KW-1185">Reference proteome</keyword>
<feature type="transmembrane region" description="Helical" evidence="1">
    <location>
        <begin position="9"/>
        <end position="28"/>
    </location>
</feature>
<accession>A0A0A3IXE7</accession>
<dbReference type="InterPro" id="IPR015001">
    <property type="entry name" value="DUF1850"/>
</dbReference>
<reference evidence="2 3" key="1">
    <citation type="submission" date="2014-02" db="EMBL/GenBank/DDBJ databases">
        <title>Draft genome sequence of Lysinibacillus massiliensis CCUG 49529.</title>
        <authorList>
            <person name="Zhang F."/>
            <person name="Wang G."/>
            <person name="Zhang L."/>
        </authorList>
    </citation>
    <scope>NUCLEOTIDE SEQUENCE [LARGE SCALE GENOMIC DNA]</scope>
    <source>
        <strain evidence="2 3">CCUG 49529</strain>
    </source>
</reference>
<evidence type="ECO:0000313" key="2">
    <source>
        <dbReference type="EMBL" id="KGR89444.1"/>
    </source>
</evidence>
<dbReference type="OrthoDB" id="4411648at2"/>
<organism evidence="2 3">
    <name type="scientific">Ureibacillus massiliensis 4400831 = CIP 108448 = CCUG 49529</name>
    <dbReference type="NCBI Taxonomy" id="1211035"/>
    <lineage>
        <taxon>Bacteria</taxon>
        <taxon>Bacillati</taxon>
        <taxon>Bacillota</taxon>
        <taxon>Bacilli</taxon>
        <taxon>Bacillales</taxon>
        <taxon>Caryophanaceae</taxon>
        <taxon>Ureibacillus</taxon>
    </lineage>
</organism>
<proteinExistence type="predicted"/>
<comment type="caution">
    <text evidence="2">The sequence shown here is derived from an EMBL/GenBank/DDBJ whole genome shotgun (WGS) entry which is preliminary data.</text>
</comment>
<keyword evidence="1" id="KW-1133">Transmembrane helix</keyword>
<dbReference type="Pfam" id="PF08905">
    <property type="entry name" value="DUF1850"/>
    <property type="match status" value="1"/>
</dbReference>
<evidence type="ECO:0000256" key="1">
    <source>
        <dbReference type="SAM" id="Phobius"/>
    </source>
</evidence>
<keyword evidence="1" id="KW-0472">Membrane</keyword>
<gene>
    <name evidence="2" type="ORF">CD30_16980</name>
</gene>
<dbReference type="RefSeq" id="WP_084078012.1">
    <property type="nucleotide sequence ID" value="NZ_AVCZ01000046.1"/>
</dbReference>
<evidence type="ECO:0008006" key="4">
    <source>
        <dbReference type="Google" id="ProtNLM"/>
    </source>
</evidence>
<keyword evidence="1" id="KW-0812">Transmembrane</keyword>
<dbReference type="eggNOG" id="COG4729">
    <property type="taxonomic scope" value="Bacteria"/>
</dbReference>
<evidence type="ECO:0000313" key="3">
    <source>
        <dbReference type="Proteomes" id="UP000030595"/>
    </source>
</evidence>
<dbReference type="EMBL" id="JPVQ01000046">
    <property type="protein sequence ID" value="KGR89444.1"/>
    <property type="molecule type" value="Genomic_DNA"/>
</dbReference>